<dbReference type="Gene3D" id="3.30.379.10">
    <property type="entry name" value="Chitobiase/beta-hexosaminidase domain 2-like"/>
    <property type="match status" value="1"/>
</dbReference>
<dbReference type="PANTHER" id="PTHR43678">
    <property type="entry name" value="PUTATIVE (AFU_ORTHOLOGUE AFUA_2G00640)-RELATED"/>
    <property type="match status" value="1"/>
</dbReference>
<evidence type="ECO:0000256" key="4">
    <source>
        <dbReference type="ARBA" id="ARBA00023295"/>
    </source>
</evidence>
<dbReference type="Gene3D" id="3.20.20.80">
    <property type="entry name" value="Glycosidases"/>
    <property type="match status" value="1"/>
</dbReference>
<protein>
    <recommendedName>
        <fullName evidence="11">Beta-N-acetylhexosaminidase</fullName>
    </recommendedName>
</protein>
<evidence type="ECO:0008006" key="11">
    <source>
        <dbReference type="Google" id="ProtNLM"/>
    </source>
</evidence>
<feature type="domain" description="Beta-hexosaminidase bacterial type N-terminal" evidence="6">
    <location>
        <begin position="36"/>
        <end position="158"/>
    </location>
</feature>
<dbReference type="InterPro" id="IPR006311">
    <property type="entry name" value="TAT_signal"/>
</dbReference>
<dbReference type="InterPro" id="IPR029018">
    <property type="entry name" value="Hex-like_dom2"/>
</dbReference>
<evidence type="ECO:0000256" key="3">
    <source>
        <dbReference type="ARBA" id="ARBA00022801"/>
    </source>
</evidence>
<evidence type="ECO:0000256" key="2">
    <source>
        <dbReference type="ARBA" id="ARBA00022729"/>
    </source>
</evidence>
<evidence type="ECO:0000259" key="5">
    <source>
        <dbReference type="Pfam" id="PF00728"/>
    </source>
</evidence>
<dbReference type="InterPro" id="IPR032812">
    <property type="entry name" value="SbsA_Ig"/>
</dbReference>
<reference evidence="9 10" key="1">
    <citation type="journal article" date="2019" name="Int. J. Syst. Evol. Microbiol.">
        <title>The Global Catalogue of Microorganisms (GCM) 10K type strain sequencing project: providing services to taxonomists for standard genome sequencing and annotation.</title>
        <authorList>
            <consortium name="The Broad Institute Genomics Platform"/>
            <consortium name="The Broad Institute Genome Sequencing Center for Infectious Disease"/>
            <person name="Wu L."/>
            <person name="Ma J."/>
        </authorList>
    </citation>
    <scope>NUCLEOTIDE SEQUENCE [LARGE SCALE GENOMIC DNA]</scope>
    <source>
        <strain evidence="9 10">JCM 14718</strain>
    </source>
</reference>
<dbReference type="EMBL" id="BAAANY010000014">
    <property type="protein sequence ID" value="GAA1685968.1"/>
    <property type="molecule type" value="Genomic_DNA"/>
</dbReference>
<comment type="caution">
    <text evidence="9">The sequence shown here is derived from an EMBL/GenBank/DDBJ whole genome shotgun (WGS) entry which is preliminary data.</text>
</comment>
<keyword evidence="10" id="KW-1185">Reference proteome</keyword>
<dbReference type="InterPro" id="IPR052764">
    <property type="entry name" value="GH20_Enzymes"/>
</dbReference>
<keyword evidence="4" id="KW-0326">Glycosidase</keyword>
<dbReference type="Pfam" id="PF13313">
    <property type="entry name" value="DUF4082"/>
    <property type="match status" value="2"/>
</dbReference>
<dbReference type="RefSeq" id="WP_344311663.1">
    <property type="nucleotide sequence ID" value="NZ_BAAANY010000014.1"/>
</dbReference>
<dbReference type="Pfam" id="PF02838">
    <property type="entry name" value="Glyco_hydro_20b"/>
    <property type="match status" value="1"/>
</dbReference>
<sequence length="912" mass="97043">MTISRRRFLSLTGGTIVGGAVLGVGGAPAYAAGGPPPTIPALQSWAAGAGQFTLGDASRIVLNSADNGQLQTAAEVLATDLGRLLGRTVEIVTGTPAAGDLQLTFTGSATGLDAEAYELRVGSTIEVRGPKSGAFWGTRTLVQWFRQSRTIPGGIAQDRPKYADRGLLVANVAKYFTMTWWQGQIEELSYLKMNLLWLSVGYDSTPLADMQAIAQYAARHNVTMVPLFNMPGHMDKPLTGHPDMQLPGVPANLDLSKDAAYPFAAGLLNPLLSAFDTPYWHTGADEYLGDYTPFPQLGAYARAHYGPTAVPADCQYGFLNYLNPIVRAAGKTMRVWNDGILTSGTVPIDQNVIVEHWVSYPADKTPQQLVDQGYDVSNSNQDFLYYDPGNRHPDPQRIYDNFHVGLFHNGLTVSDDSPKLRGAKLSLWTLPDSEGEELESDTLANPMRSLAQLTWGSPKPSATYWGGFGAIIDSTRRAPGFPNPRFRSTPVSGATSFPPSKGISVQFYDAVQAGSIQLSVKTASGATVAGSMSYDAGNKIATFTPSGPLASHASHTATLIVTPDRNDNIPAVPLQTSWQFQTALPTRAGDVRTIWEDADEPGLIAADGDEVELGLKFRSDSDGSVLGVRFYKAQGNVGAHTGTLWSADGSSLATAAFTAESAAGWQEVRFGTAVPIQWKKTYAVSYHAPNGRYGATNSAFTNAGKDSGLLHALKSGVSGPNGVFHYGPHGFPADSYEDTNYWVEPLVQLGAQPRAIWADTDAPTLFSADPASVELGLKFRSDVDGVVAGVRFYKGTNNTGVHIGTLWNAAGGNLGSATFADESASGWQEVRFAAPVAVKANTTYVVSYYAPNGCFAATNNAFTSVGKDNAPLHALRSGVDAGNGVFVYGASGFPTQSFADTNYWVDVVFTTG</sequence>
<feature type="domain" description="Glycoside hydrolase family 20 catalytic" evidence="5">
    <location>
        <begin position="208"/>
        <end position="393"/>
    </location>
</feature>
<proteinExistence type="inferred from homology"/>
<dbReference type="Pfam" id="PF13205">
    <property type="entry name" value="Big_5"/>
    <property type="match status" value="1"/>
</dbReference>
<evidence type="ECO:0000313" key="9">
    <source>
        <dbReference type="EMBL" id="GAA1685968.1"/>
    </source>
</evidence>
<dbReference type="PANTHER" id="PTHR43678:SF1">
    <property type="entry name" value="BETA-N-ACETYLHEXOSAMINIDASE"/>
    <property type="match status" value="1"/>
</dbReference>
<dbReference type="SUPFAM" id="SSF51445">
    <property type="entry name" value="(Trans)glycosidases"/>
    <property type="match status" value="1"/>
</dbReference>
<dbReference type="Pfam" id="PF00728">
    <property type="entry name" value="Glyco_hydro_20"/>
    <property type="match status" value="1"/>
</dbReference>
<evidence type="ECO:0000313" key="10">
    <source>
        <dbReference type="Proteomes" id="UP001500618"/>
    </source>
</evidence>
<dbReference type="InterPro" id="IPR015882">
    <property type="entry name" value="HEX_bac_N"/>
</dbReference>
<accession>A0ABN2HD66</accession>
<keyword evidence="3" id="KW-0378">Hydrolase</keyword>
<dbReference type="SUPFAM" id="SSF55545">
    <property type="entry name" value="beta-N-acetylhexosaminidase-like domain"/>
    <property type="match status" value="1"/>
</dbReference>
<dbReference type="PROSITE" id="PS51318">
    <property type="entry name" value="TAT"/>
    <property type="match status" value="1"/>
</dbReference>
<comment type="similarity">
    <text evidence="1">Belongs to the glycosyl hydrolase 20 family.</text>
</comment>
<dbReference type="InterPro" id="IPR015883">
    <property type="entry name" value="Glyco_hydro_20_cat"/>
</dbReference>
<feature type="domain" description="DUF4082" evidence="8">
    <location>
        <begin position="763"/>
        <end position="905"/>
    </location>
</feature>
<keyword evidence="2" id="KW-0732">Signal</keyword>
<name>A0ABN2HD66_9ACTN</name>
<dbReference type="InterPro" id="IPR017853">
    <property type="entry name" value="GH"/>
</dbReference>
<dbReference type="InterPro" id="IPR025141">
    <property type="entry name" value="DUF4082"/>
</dbReference>
<evidence type="ECO:0000256" key="1">
    <source>
        <dbReference type="ARBA" id="ARBA00006285"/>
    </source>
</evidence>
<evidence type="ECO:0000259" key="8">
    <source>
        <dbReference type="Pfam" id="PF13313"/>
    </source>
</evidence>
<gene>
    <name evidence="9" type="ORF">GCM10009765_39050</name>
</gene>
<evidence type="ECO:0000259" key="6">
    <source>
        <dbReference type="Pfam" id="PF02838"/>
    </source>
</evidence>
<organism evidence="9 10">
    <name type="scientific">Fodinicola feengrottensis</name>
    <dbReference type="NCBI Taxonomy" id="435914"/>
    <lineage>
        <taxon>Bacteria</taxon>
        <taxon>Bacillati</taxon>
        <taxon>Actinomycetota</taxon>
        <taxon>Actinomycetes</taxon>
        <taxon>Mycobacteriales</taxon>
        <taxon>Fodinicola</taxon>
    </lineage>
</organism>
<feature type="domain" description="DUF4082" evidence="8">
    <location>
        <begin position="605"/>
        <end position="743"/>
    </location>
</feature>
<dbReference type="Proteomes" id="UP001500618">
    <property type="component" value="Unassembled WGS sequence"/>
</dbReference>
<feature type="domain" description="SbsA Ig-like" evidence="7">
    <location>
        <begin position="487"/>
        <end position="582"/>
    </location>
</feature>
<evidence type="ECO:0000259" key="7">
    <source>
        <dbReference type="Pfam" id="PF13205"/>
    </source>
</evidence>